<gene>
    <name evidence="1" type="ORF">G7082_14555</name>
</gene>
<name>A0A6G8AX50_9ENTE</name>
<reference evidence="1 2" key="1">
    <citation type="submission" date="2020-03" db="EMBL/GenBank/DDBJ databases">
        <title>Vagococcus sp. nov., isolated from beetles.</title>
        <authorList>
            <person name="Hyun D.-W."/>
            <person name="Bae J.-W."/>
        </authorList>
    </citation>
    <scope>NUCLEOTIDE SEQUENCE [LARGE SCALE GENOMIC DNA]</scope>
    <source>
        <strain evidence="1 2">HDW17B</strain>
    </source>
</reference>
<organism evidence="1 2">
    <name type="scientific">Vagococcus hydrophili</name>
    <dbReference type="NCBI Taxonomy" id="2714947"/>
    <lineage>
        <taxon>Bacteria</taxon>
        <taxon>Bacillati</taxon>
        <taxon>Bacillota</taxon>
        <taxon>Bacilli</taxon>
        <taxon>Lactobacillales</taxon>
        <taxon>Enterococcaceae</taxon>
        <taxon>Vagococcus</taxon>
    </lineage>
</organism>
<keyword evidence="2" id="KW-1185">Reference proteome</keyword>
<accession>A0A6G8AX50</accession>
<evidence type="ECO:0000313" key="1">
    <source>
        <dbReference type="EMBL" id="QIL49634.1"/>
    </source>
</evidence>
<proteinExistence type="predicted"/>
<dbReference type="Proteomes" id="UP000501747">
    <property type="component" value="Chromosome"/>
</dbReference>
<dbReference type="KEGG" id="vhy:G7082_14555"/>
<dbReference type="AlphaFoldDB" id="A0A6G8AX50"/>
<sequence>MEETLFFNLGNALASNFDTKELERTAQVERLKWKKGRQLVIVNDPDHPEKEHILFDLSDQEEPSKNTYAFKVKKIIE</sequence>
<dbReference type="EMBL" id="CP049887">
    <property type="protein sequence ID" value="QIL49634.1"/>
    <property type="molecule type" value="Genomic_DNA"/>
</dbReference>
<protein>
    <submittedName>
        <fullName evidence="1">Uncharacterized protein</fullName>
    </submittedName>
</protein>
<dbReference type="RefSeq" id="WP_166035919.1">
    <property type="nucleotide sequence ID" value="NZ_CP049887.1"/>
</dbReference>
<evidence type="ECO:0000313" key="2">
    <source>
        <dbReference type="Proteomes" id="UP000501747"/>
    </source>
</evidence>